<feature type="compositionally biased region" description="Basic residues" evidence="1">
    <location>
        <begin position="169"/>
        <end position="183"/>
    </location>
</feature>
<dbReference type="PANTHER" id="PTHR33233:SF17">
    <property type="entry name" value="DUF4283 DOMAIN-CONTAINING PROTEIN"/>
    <property type="match status" value="1"/>
</dbReference>
<evidence type="ECO:0000256" key="1">
    <source>
        <dbReference type="SAM" id="MobiDB-lite"/>
    </source>
</evidence>
<protein>
    <recommendedName>
        <fullName evidence="3">DUF4283 domain-containing protein</fullName>
    </recommendedName>
</protein>
<evidence type="ECO:0000313" key="2">
    <source>
        <dbReference type="RefSeq" id="XP_016465755.1"/>
    </source>
</evidence>
<dbReference type="PaxDb" id="4097-A0A1S3ZMI6"/>
<dbReference type="KEGG" id="nta:107788589"/>
<sequence length="183" mass="21405">MEKENGTQSWANIVAGNKLASRGMNLQYIASMIQDGEKIIKLDLEDVKFPNLPLNYWSMKALSKIGSALRNPVYANDCTIGTIRISYARMLIEMDITKPLTRRVKLQDSMRKTIEQEISYDWEPTYCNKCLQIGYNCNENIMQQPQRQAYRGRGNKVKQVWQKTEKAGPKKIIRRRSKQRRWK</sequence>
<dbReference type="PANTHER" id="PTHR33233">
    <property type="entry name" value="ENDONUCLEASE/EXONUCLEASE/PHOSPHATASE"/>
    <property type="match status" value="1"/>
</dbReference>
<name>A0A1S3ZMI6_TOBAC</name>
<proteinExistence type="predicted"/>
<organism evidence="2">
    <name type="scientific">Nicotiana tabacum</name>
    <name type="common">Common tobacco</name>
    <dbReference type="NCBI Taxonomy" id="4097"/>
    <lineage>
        <taxon>Eukaryota</taxon>
        <taxon>Viridiplantae</taxon>
        <taxon>Streptophyta</taxon>
        <taxon>Embryophyta</taxon>
        <taxon>Tracheophyta</taxon>
        <taxon>Spermatophyta</taxon>
        <taxon>Magnoliopsida</taxon>
        <taxon>eudicotyledons</taxon>
        <taxon>Gunneridae</taxon>
        <taxon>Pentapetalae</taxon>
        <taxon>asterids</taxon>
        <taxon>lamiids</taxon>
        <taxon>Solanales</taxon>
        <taxon>Solanaceae</taxon>
        <taxon>Nicotianoideae</taxon>
        <taxon>Nicotianeae</taxon>
        <taxon>Nicotiana</taxon>
    </lineage>
</organism>
<dbReference type="OrthoDB" id="1751344at2759"/>
<evidence type="ECO:0008006" key="3">
    <source>
        <dbReference type="Google" id="ProtNLM"/>
    </source>
</evidence>
<dbReference type="RefSeq" id="XP_016465755.1">
    <property type="nucleotide sequence ID" value="XM_016610269.1"/>
</dbReference>
<dbReference type="AlphaFoldDB" id="A0A1S3ZMI6"/>
<gene>
    <name evidence="2" type="primary">LOC107788589</name>
</gene>
<accession>A0A1S3ZMI6</accession>
<feature type="region of interest" description="Disordered" evidence="1">
    <location>
        <begin position="148"/>
        <end position="183"/>
    </location>
</feature>
<reference evidence="2" key="1">
    <citation type="submission" date="2025-08" db="UniProtKB">
        <authorList>
            <consortium name="RefSeq"/>
        </authorList>
    </citation>
    <scope>IDENTIFICATION</scope>
</reference>